<evidence type="ECO:0000313" key="2">
    <source>
        <dbReference type="EMBL" id="GLC24717.1"/>
    </source>
</evidence>
<gene>
    <name evidence="2" type="primary">tag</name>
    <name evidence="2" type="ORF">rosag_12300</name>
</gene>
<dbReference type="RefSeq" id="WP_284349164.1">
    <property type="nucleotide sequence ID" value="NZ_BRXS01000002.1"/>
</dbReference>
<accession>A0AA37V249</accession>
<dbReference type="Proteomes" id="UP001161325">
    <property type="component" value="Unassembled WGS sequence"/>
</dbReference>
<dbReference type="InterPro" id="IPR005019">
    <property type="entry name" value="Adenine_glyco"/>
</dbReference>
<dbReference type="PANTHER" id="PTHR31116">
    <property type="entry name" value="OS04G0501200 PROTEIN"/>
    <property type="match status" value="1"/>
</dbReference>
<reference evidence="2" key="1">
    <citation type="submission" date="2022-08" db="EMBL/GenBank/DDBJ databases">
        <title>Draft genome sequencing of Roseisolibacter agri AW1220.</title>
        <authorList>
            <person name="Tobiishi Y."/>
            <person name="Tonouchi A."/>
        </authorList>
    </citation>
    <scope>NUCLEOTIDE SEQUENCE</scope>
    <source>
        <strain evidence="2">AW1220</strain>
    </source>
</reference>
<dbReference type="GO" id="GO:0046872">
    <property type="term" value="F:metal ion binding"/>
    <property type="evidence" value="ECO:0007669"/>
    <property type="project" value="UniProtKB-KW"/>
</dbReference>
<feature type="binding site" evidence="1">
    <location>
        <position position="181"/>
    </location>
    <ligand>
        <name>Zn(2+)</name>
        <dbReference type="ChEBI" id="CHEBI:29105"/>
    </ligand>
</feature>
<dbReference type="SUPFAM" id="SSF48150">
    <property type="entry name" value="DNA-glycosylase"/>
    <property type="match status" value="1"/>
</dbReference>
<sequence length="194" mass="22082">MSDLSDARVRCTWPRLPLDVAYHDAEWGVPVHDDRVLFEFLILEAAQAGLSWSTVLAKREHYRRLFAEFDPEIVARFTDADVARLLQDPGIVRHRQKVAGAVTGARAFLAVQREFGSFDAFLWRFVDGVPVVNAWREHAEIPARTPLSDAVSRELKKRGFSFVGSTICYAYLQAVGVVNDHLTCCFRYREMAPR</sequence>
<proteinExistence type="predicted"/>
<dbReference type="PANTHER" id="PTHR31116:SF29">
    <property type="entry name" value="DNA GLYCOSYLASE SUPERFAMILY PROTEIN"/>
    <property type="match status" value="1"/>
</dbReference>
<dbReference type="InterPro" id="IPR011257">
    <property type="entry name" value="DNA_glycosylase"/>
</dbReference>
<keyword evidence="1" id="KW-0862">Zinc</keyword>
<feature type="binding site" evidence="1">
    <location>
        <position position="185"/>
    </location>
    <ligand>
        <name>Zn(2+)</name>
        <dbReference type="ChEBI" id="CHEBI:29105"/>
    </ligand>
</feature>
<dbReference type="Gene3D" id="1.10.340.30">
    <property type="entry name" value="Hypothetical protein, domain 2"/>
    <property type="match status" value="1"/>
</dbReference>
<evidence type="ECO:0000313" key="3">
    <source>
        <dbReference type="Proteomes" id="UP001161325"/>
    </source>
</evidence>
<dbReference type="AlphaFoldDB" id="A0AA37V249"/>
<comment type="caution">
    <text evidence="2">The sequence shown here is derived from an EMBL/GenBank/DDBJ whole genome shotgun (WGS) entry which is preliminary data.</text>
</comment>
<evidence type="ECO:0000256" key="1">
    <source>
        <dbReference type="PIRSR" id="PIRSR605019-1"/>
    </source>
</evidence>
<feature type="binding site" evidence="1">
    <location>
        <position position="11"/>
    </location>
    <ligand>
        <name>Zn(2+)</name>
        <dbReference type="ChEBI" id="CHEBI:29105"/>
    </ligand>
</feature>
<keyword evidence="3" id="KW-1185">Reference proteome</keyword>
<name>A0AA37V249_9BACT</name>
<protein>
    <submittedName>
        <fullName evidence="2">DNA-3-methyladenine glycosylase</fullName>
    </submittedName>
</protein>
<keyword evidence="1" id="KW-0479">Metal-binding</keyword>
<dbReference type="GO" id="GO:0006284">
    <property type="term" value="P:base-excision repair"/>
    <property type="evidence" value="ECO:0007669"/>
    <property type="project" value="InterPro"/>
</dbReference>
<feature type="binding site" evidence="1">
    <location>
        <position position="23"/>
    </location>
    <ligand>
        <name>Zn(2+)</name>
        <dbReference type="ChEBI" id="CHEBI:29105"/>
    </ligand>
</feature>
<dbReference type="GO" id="GO:0008725">
    <property type="term" value="F:DNA-3-methyladenine glycosylase activity"/>
    <property type="evidence" value="ECO:0007669"/>
    <property type="project" value="InterPro"/>
</dbReference>
<dbReference type="EMBL" id="BRXS01000002">
    <property type="protein sequence ID" value="GLC24717.1"/>
    <property type="molecule type" value="Genomic_DNA"/>
</dbReference>
<organism evidence="2 3">
    <name type="scientific">Roseisolibacter agri</name>
    <dbReference type="NCBI Taxonomy" id="2014610"/>
    <lineage>
        <taxon>Bacteria</taxon>
        <taxon>Pseudomonadati</taxon>
        <taxon>Gemmatimonadota</taxon>
        <taxon>Gemmatimonadia</taxon>
        <taxon>Gemmatimonadales</taxon>
        <taxon>Gemmatimonadaceae</taxon>
        <taxon>Roseisolibacter</taxon>
    </lineage>
</organism>
<dbReference type="Pfam" id="PF03352">
    <property type="entry name" value="Adenine_glyco"/>
    <property type="match status" value="1"/>
</dbReference>